<dbReference type="STRING" id="342668.A0A1B8GSY9"/>
<protein>
    <recommendedName>
        <fullName evidence="1">Prion-inhibition and propagation HeLo domain-containing protein</fullName>
    </recommendedName>
</protein>
<dbReference type="Pfam" id="PF14479">
    <property type="entry name" value="HeLo"/>
    <property type="match status" value="1"/>
</dbReference>
<keyword evidence="3" id="KW-1185">Reference proteome</keyword>
<name>A0A1B8GSY9_9PEZI</name>
<organism evidence="2 3">
    <name type="scientific">Pseudogymnoascus verrucosus</name>
    <dbReference type="NCBI Taxonomy" id="342668"/>
    <lineage>
        <taxon>Eukaryota</taxon>
        <taxon>Fungi</taxon>
        <taxon>Dikarya</taxon>
        <taxon>Ascomycota</taxon>
        <taxon>Pezizomycotina</taxon>
        <taxon>Leotiomycetes</taxon>
        <taxon>Thelebolales</taxon>
        <taxon>Thelebolaceae</taxon>
        <taxon>Pseudogymnoascus</taxon>
    </lineage>
</organism>
<accession>A0A1B8GSY9</accession>
<reference evidence="3" key="2">
    <citation type="journal article" date="2018" name="Nat. Commun.">
        <title>Extreme sensitivity to ultraviolet light in the fungal pathogen causing white-nose syndrome of bats.</title>
        <authorList>
            <person name="Palmer J.M."/>
            <person name="Drees K.P."/>
            <person name="Foster J.T."/>
            <person name="Lindner D.L."/>
        </authorList>
    </citation>
    <scope>NUCLEOTIDE SEQUENCE [LARGE SCALE GENOMIC DNA]</scope>
    <source>
        <strain evidence="3">UAMH 10579</strain>
    </source>
</reference>
<evidence type="ECO:0000313" key="2">
    <source>
        <dbReference type="EMBL" id="OBT98935.1"/>
    </source>
</evidence>
<proteinExistence type="predicted"/>
<gene>
    <name evidence="2" type="ORF">VE01_02449</name>
</gene>
<reference evidence="2 3" key="1">
    <citation type="submission" date="2016-03" db="EMBL/GenBank/DDBJ databases">
        <title>Comparative genomics of Pseudogymnoascus destructans, the fungus causing white-nose syndrome of bats.</title>
        <authorList>
            <person name="Palmer J.M."/>
            <person name="Drees K.P."/>
            <person name="Foster J.T."/>
            <person name="Lindner D.L."/>
        </authorList>
    </citation>
    <scope>NUCLEOTIDE SEQUENCE [LARGE SCALE GENOMIC DNA]</scope>
    <source>
        <strain evidence="2 3">UAMH 10579</strain>
    </source>
</reference>
<dbReference type="InterPro" id="IPR029498">
    <property type="entry name" value="HeLo_dom"/>
</dbReference>
<evidence type="ECO:0000313" key="3">
    <source>
        <dbReference type="Proteomes" id="UP000091956"/>
    </source>
</evidence>
<sequence length="198" mass="21551">MHKLRLTRVKQQLNGALKDDAIIETLRPMHHAIEAGREVNNTADGFSGIDEPKFASGSQGIMGFDVCVGVEYRGEGGGAPPPSTAGKVEVVYTTLNPISLSHCTSSVTLALSFLLTVVEPFGIVAGFIGITPAFTDCFEYAQFDRHFNLDFETSHLALDCARHRLTRWGESVNNYDDPKLGRQDAIATEIQLAKDALL</sequence>
<dbReference type="EMBL" id="KV460214">
    <property type="protein sequence ID" value="OBT98935.1"/>
    <property type="molecule type" value="Genomic_DNA"/>
</dbReference>
<feature type="domain" description="Prion-inhibition and propagation HeLo" evidence="1">
    <location>
        <begin position="122"/>
        <end position="181"/>
    </location>
</feature>
<dbReference type="Proteomes" id="UP000091956">
    <property type="component" value="Unassembled WGS sequence"/>
</dbReference>
<dbReference type="RefSeq" id="XP_018132668.1">
    <property type="nucleotide sequence ID" value="XM_018271958.1"/>
</dbReference>
<evidence type="ECO:0000259" key="1">
    <source>
        <dbReference type="Pfam" id="PF14479"/>
    </source>
</evidence>
<dbReference type="InterPro" id="IPR038305">
    <property type="entry name" value="HeLo_sf"/>
</dbReference>
<dbReference type="Gene3D" id="1.20.120.1020">
    <property type="entry name" value="Prion-inhibition and propagation, HeLo domain"/>
    <property type="match status" value="1"/>
</dbReference>
<dbReference type="GeneID" id="28835835"/>
<dbReference type="AlphaFoldDB" id="A0A1B8GSY9"/>